<dbReference type="AlphaFoldDB" id="A0A4P8WJ68"/>
<keyword evidence="2" id="KW-0812">Transmembrane</keyword>
<sequence>MSRTDAARDGDRRTDGIGPDSDRVVACLIAVVLALSLTIPIVAGPAAAIDQVAILSPEQTQVEAAPGETIEIDVSLRSQGGHGDEGVAAVALIAQYHPDYLEITDIERGPWLEGDGTEIRATETDARERGTTILEQRREPAAGGTTGTGTIATLTVRVADDAPAGTTPISFDESDIELTGDYPSAVVDEPVTVAIDGGDESLEAFDHPDPDEIDREPAASSGDDAAETDGGEPVSGFTLEIALVAVALAVYCLSAGRDGRR</sequence>
<dbReference type="GeneID" id="40266528"/>
<evidence type="ECO:0000259" key="3">
    <source>
        <dbReference type="Pfam" id="PF00963"/>
    </source>
</evidence>
<dbReference type="Gene3D" id="2.60.40.680">
    <property type="match status" value="1"/>
</dbReference>
<feature type="region of interest" description="Disordered" evidence="1">
    <location>
        <begin position="200"/>
        <end position="233"/>
    </location>
</feature>
<dbReference type="InterPro" id="IPR002102">
    <property type="entry name" value="Cohesin_dom"/>
</dbReference>
<evidence type="ECO:0000256" key="2">
    <source>
        <dbReference type="SAM" id="Phobius"/>
    </source>
</evidence>
<name>A0A4P8WJ68_9EURY</name>
<proteinExistence type="predicted"/>
<dbReference type="Pfam" id="PF00963">
    <property type="entry name" value="Cohesin"/>
    <property type="match status" value="1"/>
</dbReference>
<keyword evidence="2" id="KW-0472">Membrane</keyword>
<reference evidence="5" key="1">
    <citation type="submission" date="2019-05" db="EMBL/GenBank/DDBJ databases">
        <title>Genome sequence and methylation pattern of the halophilic Archaeon Natrinema versiforme BOL5-4.</title>
        <authorList>
            <person name="DasSarma P."/>
            <person name="Anton B.P."/>
            <person name="DasSarma S.L."/>
            <person name="Martinez F.L."/>
            <person name="Guzman D."/>
            <person name="Roberts R.J."/>
            <person name="DasSarma S."/>
        </authorList>
    </citation>
    <scope>NUCLEOTIDE SEQUENCE [LARGE SCALE GENOMIC DNA]</scope>
    <source>
        <strain evidence="5">BOL5-4</strain>
    </source>
</reference>
<protein>
    <submittedName>
        <fullName evidence="4">Cellulosome anchor protein</fullName>
    </submittedName>
</protein>
<evidence type="ECO:0000313" key="5">
    <source>
        <dbReference type="Proteomes" id="UP000302218"/>
    </source>
</evidence>
<organism evidence="4 5">
    <name type="scientific">Natrinema versiforme</name>
    <dbReference type="NCBI Taxonomy" id="88724"/>
    <lineage>
        <taxon>Archaea</taxon>
        <taxon>Methanobacteriati</taxon>
        <taxon>Methanobacteriota</taxon>
        <taxon>Stenosarchaea group</taxon>
        <taxon>Halobacteria</taxon>
        <taxon>Halobacteriales</taxon>
        <taxon>Natrialbaceae</taxon>
        <taxon>Natrinema</taxon>
    </lineage>
</organism>
<dbReference type="EMBL" id="CP040330">
    <property type="protein sequence ID" value="QCS43517.1"/>
    <property type="molecule type" value="Genomic_DNA"/>
</dbReference>
<dbReference type="KEGG" id="nvr:FEJ81_14605"/>
<evidence type="ECO:0000313" key="4">
    <source>
        <dbReference type="EMBL" id="QCS43517.1"/>
    </source>
</evidence>
<dbReference type="GO" id="GO:0000272">
    <property type="term" value="P:polysaccharide catabolic process"/>
    <property type="evidence" value="ECO:0007669"/>
    <property type="project" value="InterPro"/>
</dbReference>
<dbReference type="RefSeq" id="WP_138245973.1">
    <property type="nucleotide sequence ID" value="NZ_CP040330.1"/>
</dbReference>
<dbReference type="GO" id="GO:0030246">
    <property type="term" value="F:carbohydrate binding"/>
    <property type="evidence" value="ECO:0007669"/>
    <property type="project" value="InterPro"/>
</dbReference>
<accession>A0A4P8WJ68</accession>
<gene>
    <name evidence="4" type="ORF">FEJ81_14605</name>
</gene>
<feature type="transmembrane region" description="Helical" evidence="2">
    <location>
        <begin position="21"/>
        <end position="43"/>
    </location>
</feature>
<evidence type="ECO:0000256" key="1">
    <source>
        <dbReference type="SAM" id="MobiDB-lite"/>
    </source>
</evidence>
<dbReference type="Proteomes" id="UP000302218">
    <property type="component" value="Chromosome"/>
</dbReference>
<feature type="domain" description="Cohesin" evidence="3">
    <location>
        <begin position="61"/>
        <end position="173"/>
    </location>
</feature>
<dbReference type="OrthoDB" id="157640at2157"/>
<dbReference type="SUPFAM" id="SSF49384">
    <property type="entry name" value="Carbohydrate-binding domain"/>
    <property type="match status" value="1"/>
</dbReference>
<dbReference type="InterPro" id="IPR008965">
    <property type="entry name" value="CBM2/CBM3_carb-bd_dom_sf"/>
</dbReference>
<keyword evidence="2" id="KW-1133">Transmembrane helix</keyword>